<dbReference type="OrthoDB" id="7832704at2"/>
<protein>
    <submittedName>
        <fullName evidence="1">Uncharacterized protein</fullName>
    </submittedName>
</protein>
<reference evidence="1 2" key="1">
    <citation type="submission" date="2017-06" db="EMBL/GenBank/DDBJ databases">
        <authorList>
            <person name="Kim H.J."/>
            <person name="Triplett B.A."/>
        </authorList>
    </citation>
    <scope>NUCLEOTIDE SEQUENCE [LARGE SCALE GENOMIC DNA]</scope>
    <source>
        <strain evidence="1 2">DSM 11445</strain>
    </source>
</reference>
<organism evidence="1 2">
    <name type="scientific">Antarctobacter heliothermus</name>
    <dbReference type="NCBI Taxonomy" id="74033"/>
    <lineage>
        <taxon>Bacteria</taxon>
        <taxon>Pseudomonadati</taxon>
        <taxon>Pseudomonadota</taxon>
        <taxon>Alphaproteobacteria</taxon>
        <taxon>Rhodobacterales</taxon>
        <taxon>Roseobacteraceae</taxon>
        <taxon>Antarctobacter</taxon>
    </lineage>
</organism>
<proteinExistence type="predicted"/>
<evidence type="ECO:0000313" key="1">
    <source>
        <dbReference type="EMBL" id="SNS93199.1"/>
    </source>
</evidence>
<accession>A0A239II48</accession>
<name>A0A239II48_9RHOB</name>
<gene>
    <name evidence="1" type="ORF">SAMN04488078_10438</name>
</gene>
<dbReference type="EMBL" id="FZON01000043">
    <property type="protein sequence ID" value="SNS93199.1"/>
    <property type="molecule type" value="Genomic_DNA"/>
</dbReference>
<evidence type="ECO:0000313" key="2">
    <source>
        <dbReference type="Proteomes" id="UP000198440"/>
    </source>
</evidence>
<dbReference type="Proteomes" id="UP000198440">
    <property type="component" value="Unassembled WGS sequence"/>
</dbReference>
<dbReference type="RefSeq" id="WP_089279315.1">
    <property type="nucleotide sequence ID" value="NZ_FZON01000043.1"/>
</dbReference>
<sequence>MTADGLPAELGTILSRAAALGTGPRRIIPATSEEALGAVLDAVAACILPRILTISDETGLLLALEAAAGNLIQLVDASDALRTGSADLMSRPLRPADLGPVAAFLSRAFPGEQVITFSTSAPQSAPDPAHAGLTCPAILHCLGLTPFDLAVPDRLACLIEAADEVLIAICRPGQAPLAIQPGQTLADDVRAFADCVFDGLGDHNNILQENEILFFTPKANPDLALGLILSQAGPVALIFVADCLPEIAAYWANMANTPLFCDPA</sequence>
<dbReference type="AlphaFoldDB" id="A0A239II48"/>